<keyword evidence="3" id="KW-1185">Reference proteome</keyword>
<feature type="compositionally biased region" description="Basic and acidic residues" evidence="1">
    <location>
        <begin position="1"/>
        <end position="10"/>
    </location>
</feature>
<sequence length="102" mass="11298">MCGDRRDGSDNKTSPLWSRNGRRGRANNKSYAIHHRPPNAAQRCSARAPWRTSRELLNILNPRKSNPCNRHGAARAAAAGGAGRGLRRPQDFIGSFEPLNRP</sequence>
<organism evidence="2 3">
    <name type="scientific">Eumeta variegata</name>
    <name type="common">Bagworm moth</name>
    <name type="synonym">Eumeta japonica</name>
    <dbReference type="NCBI Taxonomy" id="151549"/>
    <lineage>
        <taxon>Eukaryota</taxon>
        <taxon>Metazoa</taxon>
        <taxon>Ecdysozoa</taxon>
        <taxon>Arthropoda</taxon>
        <taxon>Hexapoda</taxon>
        <taxon>Insecta</taxon>
        <taxon>Pterygota</taxon>
        <taxon>Neoptera</taxon>
        <taxon>Endopterygota</taxon>
        <taxon>Lepidoptera</taxon>
        <taxon>Glossata</taxon>
        <taxon>Ditrysia</taxon>
        <taxon>Tineoidea</taxon>
        <taxon>Psychidae</taxon>
        <taxon>Oiketicinae</taxon>
        <taxon>Eumeta</taxon>
    </lineage>
</organism>
<name>A0A4C1YWG9_EUMVA</name>
<comment type="caution">
    <text evidence="2">The sequence shown here is derived from an EMBL/GenBank/DDBJ whole genome shotgun (WGS) entry which is preliminary data.</text>
</comment>
<evidence type="ECO:0000313" key="3">
    <source>
        <dbReference type="Proteomes" id="UP000299102"/>
    </source>
</evidence>
<gene>
    <name evidence="2" type="ORF">EVAR_55371_1</name>
</gene>
<reference evidence="2 3" key="1">
    <citation type="journal article" date="2019" name="Commun. Biol.">
        <title>The bagworm genome reveals a unique fibroin gene that provides high tensile strength.</title>
        <authorList>
            <person name="Kono N."/>
            <person name="Nakamura H."/>
            <person name="Ohtoshi R."/>
            <person name="Tomita M."/>
            <person name="Numata K."/>
            <person name="Arakawa K."/>
        </authorList>
    </citation>
    <scope>NUCLEOTIDE SEQUENCE [LARGE SCALE GENOMIC DNA]</scope>
</reference>
<evidence type="ECO:0000256" key="1">
    <source>
        <dbReference type="SAM" id="MobiDB-lite"/>
    </source>
</evidence>
<evidence type="ECO:0000313" key="2">
    <source>
        <dbReference type="EMBL" id="GBP79313.1"/>
    </source>
</evidence>
<proteinExistence type="predicted"/>
<feature type="compositionally biased region" description="Basic residues" evidence="1">
    <location>
        <begin position="20"/>
        <end position="37"/>
    </location>
</feature>
<accession>A0A4C1YWG9</accession>
<dbReference type="Proteomes" id="UP000299102">
    <property type="component" value="Unassembled WGS sequence"/>
</dbReference>
<protein>
    <submittedName>
        <fullName evidence="2">Uncharacterized protein</fullName>
    </submittedName>
</protein>
<dbReference type="AlphaFoldDB" id="A0A4C1YWG9"/>
<dbReference type="EMBL" id="BGZK01001409">
    <property type="protein sequence ID" value="GBP79313.1"/>
    <property type="molecule type" value="Genomic_DNA"/>
</dbReference>
<feature type="region of interest" description="Disordered" evidence="1">
    <location>
        <begin position="1"/>
        <end position="47"/>
    </location>
</feature>
<feature type="region of interest" description="Disordered" evidence="1">
    <location>
        <begin position="79"/>
        <end position="102"/>
    </location>
</feature>